<dbReference type="EMBL" id="QGKW02002228">
    <property type="protein sequence ID" value="KAF2538902.1"/>
    <property type="molecule type" value="Genomic_DNA"/>
</dbReference>
<proteinExistence type="predicted"/>
<comment type="caution">
    <text evidence="1">The sequence shown here is derived from an EMBL/GenBank/DDBJ whole genome shotgun (WGS) entry which is preliminary data.</text>
</comment>
<dbReference type="Proteomes" id="UP000712281">
    <property type="component" value="Unassembled WGS sequence"/>
</dbReference>
<organism evidence="1 2">
    <name type="scientific">Brassica cretica</name>
    <name type="common">Mustard</name>
    <dbReference type="NCBI Taxonomy" id="69181"/>
    <lineage>
        <taxon>Eukaryota</taxon>
        <taxon>Viridiplantae</taxon>
        <taxon>Streptophyta</taxon>
        <taxon>Embryophyta</taxon>
        <taxon>Tracheophyta</taxon>
        <taxon>Spermatophyta</taxon>
        <taxon>Magnoliopsida</taxon>
        <taxon>eudicotyledons</taxon>
        <taxon>Gunneridae</taxon>
        <taxon>Pentapetalae</taxon>
        <taxon>rosids</taxon>
        <taxon>malvids</taxon>
        <taxon>Brassicales</taxon>
        <taxon>Brassicaceae</taxon>
        <taxon>Brassiceae</taxon>
        <taxon>Brassica</taxon>
    </lineage>
</organism>
<dbReference type="AlphaFoldDB" id="A0A8S9G6R0"/>
<protein>
    <submittedName>
        <fullName evidence="1">Uncharacterized protein</fullName>
    </submittedName>
</protein>
<sequence length="70" mass="8060">MAEGVSMWEWSGSAFDEGEEKRFSDLSWKTNPFETETIPSHLAYEAGYSTTFAERVFGNPWIREYVISSL</sequence>
<evidence type="ECO:0000313" key="1">
    <source>
        <dbReference type="EMBL" id="KAF2538902.1"/>
    </source>
</evidence>
<evidence type="ECO:0000313" key="2">
    <source>
        <dbReference type="Proteomes" id="UP000712281"/>
    </source>
</evidence>
<gene>
    <name evidence="1" type="ORF">F2Q68_00021355</name>
</gene>
<accession>A0A8S9G6R0</accession>
<reference evidence="1" key="1">
    <citation type="submission" date="2019-12" db="EMBL/GenBank/DDBJ databases">
        <title>Genome sequencing and annotation of Brassica cretica.</title>
        <authorList>
            <person name="Studholme D.J."/>
            <person name="Sarris P.F."/>
        </authorList>
    </citation>
    <scope>NUCLEOTIDE SEQUENCE</scope>
    <source>
        <strain evidence="1">PFS-001/15</strain>
        <tissue evidence="1">Leaf</tissue>
    </source>
</reference>
<name>A0A8S9G6R0_BRACR</name>